<evidence type="ECO:0000256" key="5">
    <source>
        <dbReference type="ARBA" id="ARBA00022692"/>
    </source>
</evidence>
<keyword evidence="7" id="KW-0418">Kinase</keyword>
<dbReference type="EC" id="2.7.13.3" evidence="3"/>
<dbReference type="Gene3D" id="1.10.287.130">
    <property type="match status" value="1"/>
</dbReference>
<protein>
    <recommendedName>
        <fullName evidence="3">histidine kinase</fullName>
        <ecNumber evidence="3">2.7.13.3</ecNumber>
    </recommendedName>
</protein>
<dbReference type="GO" id="GO:0000155">
    <property type="term" value="F:phosphorelay sensor kinase activity"/>
    <property type="evidence" value="ECO:0007669"/>
    <property type="project" value="InterPro"/>
</dbReference>
<dbReference type="Proteomes" id="UP000648239">
    <property type="component" value="Unassembled WGS sequence"/>
</dbReference>
<dbReference type="GO" id="GO:0030295">
    <property type="term" value="F:protein kinase activator activity"/>
    <property type="evidence" value="ECO:0007669"/>
    <property type="project" value="TreeGrafter"/>
</dbReference>
<evidence type="ECO:0000256" key="2">
    <source>
        <dbReference type="ARBA" id="ARBA00004141"/>
    </source>
</evidence>
<dbReference type="GO" id="GO:0005524">
    <property type="term" value="F:ATP binding"/>
    <property type="evidence" value="ECO:0007669"/>
    <property type="project" value="UniProtKB-KW"/>
</dbReference>
<evidence type="ECO:0000256" key="6">
    <source>
        <dbReference type="ARBA" id="ARBA00022741"/>
    </source>
</evidence>
<dbReference type="GO" id="GO:0016020">
    <property type="term" value="C:membrane"/>
    <property type="evidence" value="ECO:0007669"/>
    <property type="project" value="UniProtKB-SubCell"/>
</dbReference>
<dbReference type="PANTHER" id="PTHR42878">
    <property type="entry name" value="TWO-COMPONENT HISTIDINE KINASE"/>
    <property type="match status" value="1"/>
</dbReference>
<comment type="subcellular location">
    <subcellularLocation>
        <location evidence="2">Membrane</location>
        <topology evidence="2">Multi-pass membrane protein</topology>
    </subcellularLocation>
</comment>
<dbReference type="PANTHER" id="PTHR42878:SF7">
    <property type="entry name" value="SENSOR HISTIDINE KINASE GLRK"/>
    <property type="match status" value="1"/>
</dbReference>
<evidence type="ECO:0000259" key="12">
    <source>
        <dbReference type="PROSITE" id="PS50112"/>
    </source>
</evidence>
<dbReference type="GO" id="GO:0000156">
    <property type="term" value="F:phosphorelay response regulator activity"/>
    <property type="evidence" value="ECO:0007669"/>
    <property type="project" value="TreeGrafter"/>
</dbReference>
<comment type="catalytic activity">
    <reaction evidence="1">
        <text>ATP + protein L-histidine = ADP + protein N-phospho-L-histidine.</text>
        <dbReference type="EC" id="2.7.13.3"/>
    </reaction>
</comment>
<keyword evidence="9" id="KW-1133">Transmembrane helix</keyword>
<feature type="domain" description="PAS" evidence="12">
    <location>
        <begin position="113"/>
        <end position="159"/>
    </location>
</feature>
<dbReference type="Gene3D" id="3.30.450.20">
    <property type="entry name" value="PAS domain"/>
    <property type="match status" value="1"/>
</dbReference>
<evidence type="ECO:0000256" key="9">
    <source>
        <dbReference type="ARBA" id="ARBA00022989"/>
    </source>
</evidence>
<reference evidence="13 14" key="1">
    <citation type="submission" date="2020-08" db="EMBL/GenBank/DDBJ databases">
        <title>Acidobacteriota in marine sediments use diverse sulfur dissimilation pathways.</title>
        <authorList>
            <person name="Wasmund K."/>
        </authorList>
    </citation>
    <scope>NUCLEOTIDE SEQUENCE [LARGE SCALE GENOMIC DNA]</scope>
    <source>
        <strain evidence="13">MAG AM4</strain>
    </source>
</reference>
<keyword evidence="11" id="KW-0472">Membrane</keyword>
<dbReference type="Pfam" id="PF00512">
    <property type="entry name" value="HisKA"/>
    <property type="match status" value="1"/>
</dbReference>
<keyword evidence="8" id="KW-0067">ATP-binding</keyword>
<dbReference type="AlphaFoldDB" id="A0A8J6XS80"/>
<keyword evidence="5" id="KW-0812">Transmembrane</keyword>
<dbReference type="InterPro" id="IPR035965">
    <property type="entry name" value="PAS-like_dom_sf"/>
</dbReference>
<dbReference type="InterPro" id="IPR003661">
    <property type="entry name" value="HisK_dim/P_dom"/>
</dbReference>
<evidence type="ECO:0000256" key="10">
    <source>
        <dbReference type="ARBA" id="ARBA00023012"/>
    </source>
</evidence>
<dbReference type="Pfam" id="PF13188">
    <property type="entry name" value="PAS_8"/>
    <property type="match status" value="1"/>
</dbReference>
<dbReference type="GO" id="GO:0007234">
    <property type="term" value="P:osmosensory signaling via phosphorelay pathway"/>
    <property type="evidence" value="ECO:0007669"/>
    <property type="project" value="TreeGrafter"/>
</dbReference>
<dbReference type="InterPro" id="IPR036097">
    <property type="entry name" value="HisK_dim/P_sf"/>
</dbReference>
<keyword evidence="4" id="KW-0808">Transferase</keyword>
<dbReference type="PROSITE" id="PS50112">
    <property type="entry name" value="PAS"/>
    <property type="match status" value="1"/>
</dbReference>
<evidence type="ECO:0000256" key="11">
    <source>
        <dbReference type="ARBA" id="ARBA00023136"/>
    </source>
</evidence>
<evidence type="ECO:0000256" key="4">
    <source>
        <dbReference type="ARBA" id="ARBA00022679"/>
    </source>
</evidence>
<name>A0A8J6XS80_9BACT</name>
<evidence type="ECO:0000313" key="13">
    <source>
        <dbReference type="EMBL" id="MBD3866858.1"/>
    </source>
</evidence>
<dbReference type="InterPro" id="IPR050351">
    <property type="entry name" value="BphY/WalK/GraS-like"/>
</dbReference>
<accession>A0A8J6XS80</accession>
<sequence length="313" mass="34387">MSDRPETGAGKPMESHSIQDLEELCKVHSISLELIRRSHNLDDLLDVVLDELENRLAEIPGHALGNRGESMGDVHDTARLKALVTFTSQAAELKVKAEFNRELQSALDAAEADRERLDGVMASIAAGIAILDRDGKIVSVNNAMAGLVGRDIESLEGDTVDSWVGKVEAGGDGEIQTRVPGEGLRVRLISRRNLKGTAGGEVLMMNDITERDRIVQERHYKEKMHGLMQTIGMLTHQINNPLTSLLGRAQILRMKSEGNEDVLKAAGVIEESARRIAGLIQDLSELVKIGDREELEDMIDRGLEPGQIDRRKP</sequence>
<proteinExistence type="predicted"/>
<evidence type="ECO:0000256" key="1">
    <source>
        <dbReference type="ARBA" id="ARBA00000085"/>
    </source>
</evidence>
<evidence type="ECO:0000256" key="8">
    <source>
        <dbReference type="ARBA" id="ARBA00022840"/>
    </source>
</evidence>
<dbReference type="SUPFAM" id="SSF47384">
    <property type="entry name" value="Homodimeric domain of signal transducing histidine kinase"/>
    <property type="match status" value="1"/>
</dbReference>
<gene>
    <name evidence="13" type="ORF">IFK94_01935</name>
</gene>
<keyword evidence="10" id="KW-0902">Two-component regulatory system</keyword>
<comment type="caution">
    <text evidence="13">The sequence shown here is derived from an EMBL/GenBank/DDBJ whole genome shotgun (WGS) entry which is preliminary data.</text>
</comment>
<organism evidence="13 14">
    <name type="scientific">Candidatus Polarisedimenticola svalbardensis</name>
    <dbReference type="NCBI Taxonomy" id="2886004"/>
    <lineage>
        <taxon>Bacteria</taxon>
        <taxon>Pseudomonadati</taxon>
        <taxon>Acidobacteriota</taxon>
        <taxon>Candidatus Polarisedimenticolia</taxon>
        <taxon>Candidatus Polarisedimenticolales</taxon>
        <taxon>Candidatus Polarisedimenticolaceae</taxon>
        <taxon>Candidatus Polarisedimenticola</taxon>
    </lineage>
</organism>
<evidence type="ECO:0000313" key="14">
    <source>
        <dbReference type="Proteomes" id="UP000648239"/>
    </source>
</evidence>
<dbReference type="CDD" id="cd00082">
    <property type="entry name" value="HisKA"/>
    <property type="match status" value="1"/>
</dbReference>
<dbReference type="SUPFAM" id="SSF55785">
    <property type="entry name" value="PYP-like sensor domain (PAS domain)"/>
    <property type="match status" value="1"/>
</dbReference>
<dbReference type="SMART" id="SM00388">
    <property type="entry name" value="HisKA"/>
    <property type="match status" value="1"/>
</dbReference>
<keyword evidence="6" id="KW-0547">Nucleotide-binding</keyword>
<dbReference type="InterPro" id="IPR000014">
    <property type="entry name" value="PAS"/>
</dbReference>
<dbReference type="EMBL" id="JACXWD010000003">
    <property type="protein sequence ID" value="MBD3866858.1"/>
    <property type="molecule type" value="Genomic_DNA"/>
</dbReference>
<evidence type="ECO:0000256" key="7">
    <source>
        <dbReference type="ARBA" id="ARBA00022777"/>
    </source>
</evidence>
<evidence type="ECO:0000256" key="3">
    <source>
        <dbReference type="ARBA" id="ARBA00012438"/>
    </source>
</evidence>